<evidence type="ECO:0000313" key="4">
    <source>
        <dbReference type="EMBL" id="KRS15422.1"/>
    </source>
</evidence>
<dbReference type="RefSeq" id="WP_057820213.1">
    <property type="nucleotide sequence ID" value="NZ_CAXRJZ010000016.1"/>
</dbReference>
<reference evidence="4 6" key="1">
    <citation type="submission" date="2015-04" db="EMBL/GenBank/DDBJ databases">
        <title>The draft genome sequence of Roseovarius indicus B108T.</title>
        <authorList>
            <person name="Li G."/>
            <person name="Lai Q."/>
            <person name="Shao Z."/>
            <person name="Yan P."/>
        </authorList>
    </citation>
    <scope>NUCLEOTIDE SEQUENCE [LARGE SCALE GENOMIC DNA]</scope>
    <source>
        <strain evidence="4 6">B108</strain>
    </source>
</reference>
<dbReference type="GO" id="GO:0004672">
    <property type="term" value="F:protein kinase activity"/>
    <property type="evidence" value="ECO:0007669"/>
    <property type="project" value="UniProtKB-ARBA"/>
</dbReference>
<dbReference type="GO" id="GO:0000160">
    <property type="term" value="P:phosphorelay signal transduction system"/>
    <property type="evidence" value="ECO:0007669"/>
    <property type="project" value="UniProtKB-KW"/>
</dbReference>
<accession>A0A0T5P378</accession>
<evidence type="ECO:0000259" key="3">
    <source>
        <dbReference type="PROSITE" id="PS50894"/>
    </source>
</evidence>
<reference evidence="5 7" key="2">
    <citation type="submission" date="2018-08" db="EMBL/GenBank/DDBJ databases">
        <title>Genetic Globetrotter - A new plasmid hitch-hiking vast phylogenetic and geographic distances.</title>
        <authorList>
            <person name="Vollmers J."/>
            <person name="Petersen J."/>
        </authorList>
    </citation>
    <scope>NUCLEOTIDE SEQUENCE [LARGE SCALE GENOMIC DNA]</scope>
    <source>
        <strain evidence="5 7">DSM 26383</strain>
    </source>
</reference>
<dbReference type="AlphaFoldDB" id="A0A0T5P378"/>
<dbReference type="Proteomes" id="UP000325785">
    <property type="component" value="Chromosome"/>
</dbReference>
<feature type="modified residue" description="Phosphohistidine" evidence="2">
    <location>
        <position position="61"/>
    </location>
</feature>
<evidence type="ECO:0000313" key="5">
    <source>
        <dbReference type="EMBL" id="QEW28570.1"/>
    </source>
</evidence>
<dbReference type="InterPro" id="IPR008207">
    <property type="entry name" value="Sig_transdc_His_kin_Hpt_dom"/>
</dbReference>
<gene>
    <name evidence="5" type="ORF">RIdsm_04402</name>
    <name evidence="4" type="ORF">XM52_23585</name>
</gene>
<dbReference type="InterPro" id="IPR036641">
    <property type="entry name" value="HPT_dom_sf"/>
</dbReference>
<dbReference type="Pfam" id="PF01627">
    <property type="entry name" value="Hpt"/>
    <property type="match status" value="1"/>
</dbReference>
<dbReference type="PROSITE" id="PS50894">
    <property type="entry name" value="HPT"/>
    <property type="match status" value="1"/>
</dbReference>
<dbReference type="KEGG" id="rid:RIdsm_04402"/>
<dbReference type="Gene3D" id="1.20.120.160">
    <property type="entry name" value="HPT domain"/>
    <property type="match status" value="1"/>
</dbReference>
<dbReference type="STRING" id="540747.SAMN04488031_11584"/>
<dbReference type="PATRIC" id="fig|540747.5.peg.3073"/>
<keyword evidence="1" id="KW-0902">Two-component regulatory system</keyword>
<keyword evidence="6" id="KW-1185">Reference proteome</keyword>
<name>A0A0T5P378_9RHOB</name>
<evidence type="ECO:0000256" key="2">
    <source>
        <dbReference type="PROSITE-ProRule" id="PRU00110"/>
    </source>
</evidence>
<sequence>MTQAQMQDLDQIMAQRLAKTRDLFLKILSERDREIVDARRKVEQDEAPIDRGMAEIRSVYHRIAGSAGSLGFAEFGDLASTFEATIDSLREARRTDDTGWAAVVRDSEIFRARIAEILERR</sequence>
<protein>
    <submittedName>
        <fullName evidence="5">Hpt domain protein</fullName>
    </submittedName>
</protein>
<dbReference type="EMBL" id="LAXI01000022">
    <property type="protein sequence ID" value="KRS15422.1"/>
    <property type="molecule type" value="Genomic_DNA"/>
</dbReference>
<dbReference type="Proteomes" id="UP000051401">
    <property type="component" value="Unassembled WGS sequence"/>
</dbReference>
<dbReference type="EMBL" id="CP031598">
    <property type="protein sequence ID" value="QEW28570.1"/>
    <property type="molecule type" value="Genomic_DNA"/>
</dbReference>
<keyword evidence="2" id="KW-0597">Phosphoprotein</keyword>
<evidence type="ECO:0000313" key="6">
    <source>
        <dbReference type="Proteomes" id="UP000051401"/>
    </source>
</evidence>
<evidence type="ECO:0000256" key="1">
    <source>
        <dbReference type="ARBA" id="ARBA00023012"/>
    </source>
</evidence>
<proteinExistence type="predicted"/>
<feature type="domain" description="HPt" evidence="3">
    <location>
        <begin position="20"/>
        <end position="121"/>
    </location>
</feature>
<organism evidence="4 6">
    <name type="scientific">Roseovarius indicus</name>
    <dbReference type="NCBI Taxonomy" id="540747"/>
    <lineage>
        <taxon>Bacteria</taxon>
        <taxon>Pseudomonadati</taxon>
        <taxon>Pseudomonadota</taxon>
        <taxon>Alphaproteobacteria</taxon>
        <taxon>Rhodobacterales</taxon>
        <taxon>Roseobacteraceae</taxon>
        <taxon>Roseovarius</taxon>
    </lineage>
</organism>
<dbReference type="SUPFAM" id="SSF47226">
    <property type="entry name" value="Histidine-containing phosphotransfer domain, HPT domain"/>
    <property type="match status" value="1"/>
</dbReference>
<evidence type="ECO:0000313" key="7">
    <source>
        <dbReference type="Proteomes" id="UP000325785"/>
    </source>
</evidence>